<organism evidence="1 2">
    <name type="scientific">Jimgerdemannia flammicorona</name>
    <dbReference type="NCBI Taxonomy" id="994334"/>
    <lineage>
        <taxon>Eukaryota</taxon>
        <taxon>Fungi</taxon>
        <taxon>Fungi incertae sedis</taxon>
        <taxon>Mucoromycota</taxon>
        <taxon>Mucoromycotina</taxon>
        <taxon>Endogonomycetes</taxon>
        <taxon>Endogonales</taxon>
        <taxon>Endogonaceae</taxon>
        <taxon>Jimgerdemannia</taxon>
    </lineage>
</organism>
<reference evidence="1 2" key="1">
    <citation type="journal article" date="2018" name="New Phytol.">
        <title>Phylogenomics of Endogonaceae and evolution of mycorrhizas within Mucoromycota.</title>
        <authorList>
            <person name="Chang Y."/>
            <person name="Desiro A."/>
            <person name="Na H."/>
            <person name="Sandor L."/>
            <person name="Lipzen A."/>
            <person name="Clum A."/>
            <person name="Barry K."/>
            <person name="Grigoriev I.V."/>
            <person name="Martin F.M."/>
            <person name="Stajich J.E."/>
            <person name="Smith M.E."/>
            <person name="Bonito G."/>
            <person name="Spatafora J.W."/>
        </authorList>
    </citation>
    <scope>NUCLEOTIDE SEQUENCE [LARGE SCALE GENOMIC DNA]</scope>
    <source>
        <strain evidence="1 2">AD002</strain>
    </source>
</reference>
<dbReference type="InterPro" id="IPR036465">
    <property type="entry name" value="vWFA_dom_sf"/>
</dbReference>
<accession>A0A433QYR6</accession>
<keyword evidence="2" id="KW-1185">Reference proteome</keyword>
<dbReference type="Gene3D" id="3.40.50.410">
    <property type="entry name" value="von Willebrand factor, type A domain"/>
    <property type="match status" value="1"/>
</dbReference>
<evidence type="ECO:0000313" key="1">
    <source>
        <dbReference type="EMBL" id="RUS34922.1"/>
    </source>
</evidence>
<evidence type="ECO:0000313" key="2">
    <source>
        <dbReference type="Proteomes" id="UP000274822"/>
    </source>
</evidence>
<dbReference type="Proteomes" id="UP000274822">
    <property type="component" value="Unassembled WGS sequence"/>
</dbReference>
<dbReference type="EMBL" id="RBNJ01000296">
    <property type="protein sequence ID" value="RUS34922.1"/>
    <property type="molecule type" value="Genomic_DNA"/>
</dbReference>
<evidence type="ECO:0008006" key="3">
    <source>
        <dbReference type="Google" id="ProtNLM"/>
    </source>
</evidence>
<comment type="caution">
    <text evidence="1">The sequence shown here is derived from an EMBL/GenBank/DDBJ whole genome shotgun (WGS) entry which is preliminary data.</text>
</comment>
<name>A0A433QYR6_9FUNG</name>
<gene>
    <name evidence="1" type="ORF">BC938DRAFT_477812</name>
</gene>
<sequence>MLSSMVLAGTVQVPLSKYVADIHVRIQFVQDVSGSMDGTKLVSSQEGLRRICRKLSQGDEVGLIKFGDFAEVVRYVFHTFSNSSPILWLLVSRLTSLL</sequence>
<dbReference type="AlphaFoldDB" id="A0A433QYR6"/>
<protein>
    <recommendedName>
        <fullName evidence="3">VWFA domain-containing protein</fullName>
    </recommendedName>
</protein>
<proteinExistence type="predicted"/>
<dbReference type="SUPFAM" id="SSF53300">
    <property type="entry name" value="vWA-like"/>
    <property type="match status" value="1"/>
</dbReference>